<comment type="caution">
    <text evidence="1">The sequence shown here is derived from an EMBL/GenBank/DDBJ whole genome shotgun (WGS) entry which is preliminary data.</text>
</comment>
<accession>A0A4R3NCX0</accession>
<proteinExistence type="predicted"/>
<dbReference type="AlphaFoldDB" id="A0A4R3NCX0"/>
<evidence type="ECO:0000313" key="2">
    <source>
        <dbReference type="Proteomes" id="UP000295055"/>
    </source>
</evidence>
<dbReference type="RefSeq" id="WP_165906979.1">
    <property type="nucleotide sequence ID" value="NZ_SMAS01000021.1"/>
</dbReference>
<organism evidence="1 2">
    <name type="scientific">Providencia alcalifaciens</name>
    <dbReference type="NCBI Taxonomy" id="126385"/>
    <lineage>
        <taxon>Bacteria</taxon>
        <taxon>Pseudomonadati</taxon>
        <taxon>Pseudomonadota</taxon>
        <taxon>Gammaproteobacteria</taxon>
        <taxon>Enterobacterales</taxon>
        <taxon>Morganellaceae</taxon>
        <taxon>Providencia</taxon>
    </lineage>
</organism>
<protein>
    <submittedName>
        <fullName evidence="1">Uncharacterized protein</fullName>
    </submittedName>
</protein>
<dbReference type="EMBL" id="SMAS01000021">
    <property type="protein sequence ID" value="TCT27940.1"/>
    <property type="molecule type" value="Genomic_DNA"/>
</dbReference>
<dbReference type="Proteomes" id="UP000295055">
    <property type="component" value="Unassembled WGS sequence"/>
</dbReference>
<evidence type="ECO:0000313" key="1">
    <source>
        <dbReference type="EMBL" id="TCT27940.1"/>
    </source>
</evidence>
<name>A0A4R3NCX0_9GAMM</name>
<reference evidence="1 2" key="1">
    <citation type="submission" date="2019-03" db="EMBL/GenBank/DDBJ databases">
        <title>Genomic analyses of the natural microbiome of Caenorhabditis elegans.</title>
        <authorList>
            <person name="Samuel B."/>
        </authorList>
    </citation>
    <scope>NUCLEOTIDE SEQUENCE [LARGE SCALE GENOMIC DNA]</scope>
    <source>
        <strain evidence="1 2">JUb102</strain>
    </source>
</reference>
<gene>
    <name evidence="1" type="ORF">EC835_1211</name>
</gene>
<sequence>MSKSNKKIKPIHQMVKEHVEKQIALGERILNDDGYSTRTKDFPSDKLIKVRKKLLFKK</sequence>